<dbReference type="InterPro" id="IPR003165">
    <property type="entry name" value="Piwi"/>
</dbReference>
<dbReference type="EMBL" id="KZ345253">
    <property type="protein sequence ID" value="PIO74581.1"/>
    <property type="molecule type" value="Genomic_DNA"/>
</dbReference>
<gene>
    <name evidence="3" type="ORF">TELCIR_03423</name>
</gene>
<proteinExistence type="predicted"/>
<dbReference type="PROSITE" id="PS50821">
    <property type="entry name" value="PAZ"/>
    <property type="match status" value="1"/>
</dbReference>
<dbReference type="InterPro" id="IPR036397">
    <property type="entry name" value="RNaseH_sf"/>
</dbReference>
<keyword evidence="4" id="KW-1185">Reference proteome</keyword>
<dbReference type="SUPFAM" id="SSF53098">
    <property type="entry name" value="Ribonuclease H-like"/>
    <property type="match status" value="1"/>
</dbReference>
<protein>
    <submittedName>
        <fullName evidence="3">Piwi domain protein</fullName>
    </submittedName>
</protein>
<sequence length="495" mass="57285">MDLITFYYYVLEQVRMYRGSPQTFEKDLKNMAMNQSQRNHFVKRLKGVRVRTDNAIVYDRNGKVAMSRRHGVFEDVLNWPPSRHKMRDGKFMDEVYYYYHERPLRFPHLPLGQIRVGKNTVEVPLEFIYLHEKPQRYLKLMDHNMKAAFIKAVCRKPPDHKRLTDKLLNMMDFNRMPGFINSFLGDRQNLPFPANVPSGYDKVCVIPFHVNPEMIRCKGLILDAPIAIDKDRNPVDMTPLRAIKRKELNEPPNGEIVIAVIIMGVEISRREWQPCVSEVDAKLFYNNVEPIRDEFERYVMDALERLNPEKKLLILVINEEQRTPNSFAGVIKSVCDNKYGVATQVVDASTVKKAVSDDKKTVYYNIALKINAKLGGVNQAVVFDKESNSAEVSPKEAVMYVGIDVTHPTNTSRIDISIASIVANVDLAATRYTNEIMAQMAARETVERFETQFGRLMARFHEDPQLEPTFTYIVIQKRHLTRFYQPGKDEQGQET</sequence>
<dbReference type="Gene3D" id="2.170.260.10">
    <property type="entry name" value="paz domain"/>
    <property type="match status" value="1"/>
</dbReference>
<dbReference type="GO" id="GO:0003723">
    <property type="term" value="F:RNA binding"/>
    <property type="evidence" value="ECO:0007669"/>
    <property type="project" value="InterPro"/>
</dbReference>
<dbReference type="AlphaFoldDB" id="A0A2G9UWF5"/>
<evidence type="ECO:0000259" key="2">
    <source>
        <dbReference type="PROSITE" id="PS50822"/>
    </source>
</evidence>
<dbReference type="PROSITE" id="PS50822">
    <property type="entry name" value="PIWI"/>
    <property type="match status" value="1"/>
</dbReference>
<dbReference type="InterPro" id="IPR036085">
    <property type="entry name" value="PAZ_dom_sf"/>
</dbReference>
<dbReference type="Gene3D" id="3.40.50.2300">
    <property type="match status" value="1"/>
</dbReference>
<dbReference type="SMART" id="SM00950">
    <property type="entry name" value="Piwi"/>
    <property type="match status" value="1"/>
</dbReference>
<name>A0A2G9UWF5_TELCI</name>
<dbReference type="PANTHER" id="PTHR22891">
    <property type="entry name" value="EUKARYOTIC TRANSLATION INITIATION FACTOR 2C"/>
    <property type="match status" value="1"/>
</dbReference>
<accession>A0A2G9UWF5</accession>
<dbReference type="OrthoDB" id="10252740at2759"/>
<evidence type="ECO:0000313" key="3">
    <source>
        <dbReference type="EMBL" id="PIO74581.1"/>
    </source>
</evidence>
<feature type="domain" description="PAZ" evidence="1">
    <location>
        <begin position="20"/>
        <end position="132"/>
    </location>
</feature>
<feature type="domain" description="Piwi" evidence="2">
    <location>
        <begin position="312"/>
        <end position="426"/>
    </location>
</feature>
<reference evidence="3 4" key="1">
    <citation type="submission" date="2015-09" db="EMBL/GenBank/DDBJ databases">
        <title>Draft genome of the parasitic nematode Teladorsagia circumcincta isolate WARC Sus (inbred).</title>
        <authorList>
            <person name="Mitreva M."/>
        </authorList>
    </citation>
    <scope>NUCLEOTIDE SEQUENCE [LARGE SCALE GENOMIC DNA]</scope>
    <source>
        <strain evidence="3 4">S</strain>
    </source>
</reference>
<evidence type="ECO:0000259" key="1">
    <source>
        <dbReference type="PROSITE" id="PS50821"/>
    </source>
</evidence>
<dbReference type="Pfam" id="PF02171">
    <property type="entry name" value="Piwi"/>
    <property type="match status" value="1"/>
</dbReference>
<organism evidence="3 4">
    <name type="scientific">Teladorsagia circumcincta</name>
    <name type="common">Brown stomach worm</name>
    <name type="synonym">Ostertagia circumcincta</name>
    <dbReference type="NCBI Taxonomy" id="45464"/>
    <lineage>
        <taxon>Eukaryota</taxon>
        <taxon>Metazoa</taxon>
        <taxon>Ecdysozoa</taxon>
        <taxon>Nematoda</taxon>
        <taxon>Chromadorea</taxon>
        <taxon>Rhabditida</taxon>
        <taxon>Rhabditina</taxon>
        <taxon>Rhabditomorpha</taxon>
        <taxon>Strongyloidea</taxon>
        <taxon>Trichostrongylidae</taxon>
        <taxon>Teladorsagia</taxon>
    </lineage>
</organism>
<dbReference type="SUPFAM" id="SSF101690">
    <property type="entry name" value="PAZ domain"/>
    <property type="match status" value="1"/>
</dbReference>
<dbReference type="Gene3D" id="3.30.420.10">
    <property type="entry name" value="Ribonuclease H-like superfamily/Ribonuclease H"/>
    <property type="match status" value="1"/>
</dbReference>
<evidence type="ECO:0000313" key="4">
    <source>
        <dbReference type="Proteomes" id="UP000230423"/>
    </source>
</evidence>
<dbReference type="InterPro" id="IPR003100">
    <property type="entry name" value="PAZ_dom"/>
</dbReference>
<dbReference type="InterPro" id="IPR012337">
    <property type="entry name" value="RNaseH-like_sf"/>
</dbReference>
<dbReference type="Proteomes" id="UP000230423">
    <property type="component" value="Unassembled WGS sequence"/>
</dbReference>